<dbReference type="EMBL" id="JBICBT010000549">
    <property type="protein sequence ID" value="KAL3110045.1"/>
    <property type="molecule type" value="Genomic_DNA"/>
</dbReference>
<dbReference type="SUPFAM" id="SSF49472">
    <property type="entry name" value="Transthyretin (synonym: prealbumin)"/>
    <property type="match status" value="1"/>
</dbReference>
<dbReference type="GO" id="GO:0006144">
    <property type="term" value="P:purine nucleobase metabolic process"/>
    <property type="evidence" value="ECO:0007669"/>
    <property type="project" value="UniProtKB-KW"/>
</dbReference>
<organism evidence="10 11">
    <name type="scientific">Heterodera trifolii</name>
    <dbReference type="NCBI Taxonomy" id="157864"/>
    <lineage>
        <taxon>Eukaryota</taxon>
        <taxon>Metazoa</taxon>
        <taxon>Ecdysozoa</taxon>
        <taxon>Nematoda</taxon>
        <taxon>Chromadorea</taxon>
        <taxon>Rhabditida</taxon>
        <taxon>Tylenchina</taxon>
        <taxon>Tylenchomorpha</taxon>
        <taxon>Tylenchoidea</taxon>
        <taxon>Heteroderidae</taxon>
        <taxon>Heteroderinae</taxon>
        <taxon>Heterodera</taxon>
    </lineage>
</organism>
<dbReference type="Pfam" id="PF00576">
    <property type="entry name" value="Transthyretin"/>
    <property type="match status" value="1"/>
</dbReference>
<dbReference type="CDD" id="cd05822">
    <property type="entry name" value="TLP_HIUase"/>
    <property type="match status" value="1"/>
</dbReference>
<protein>
    <recommendedName>
        <fullName evidence="5">hydroxyisourate hydrolase</fullName>
        <ecNumber evidence="5">3.5.2.17</ecNumber>
    </recommendedName>
</protein>
<dbReference type="InterPro" id="IPR014306">
    <property type="entry name" value="Hydroxyisourate_hydrolase"/>
</dbReference>
<dbReference type="EC" id="3.5.2.17" evidence="5"/>
<sequence length="164" mass="18406">MISSAGLLNAEMNPTEDTHQQKQTDEPKYAMPTNNVSSHILDIAAGRPAEGVKCKAYKWKVSEQSSAKTKNVTGDGHGEEGGNWELWGQTETNEQGRIAIVHPGKALSEGIFKLHFRTKEYFEGQKRNTFYPFIEIVFQIDDPSVHYHVPITLSNFGYSTYKGQ</sequence>
<feature type="compositionally biased region" description="Basic and acidic residues" evidence="8">
    <location>
        <begin position="16"/>
        <end position="28"/>
    </location>
</feature>
<keyword evidence="11" id="KW-1185">Reference proteome</keyword>
<evidence type="ECO:0000256" key="4">
    <source>
        <dbReference type="ARBA" id="ARBA00011881"/>
    </source>
</evidence>
<comment type="similarity">
    <text evidence="3">Belongs to the transthyretin family. 5-hydroxyisourate hydrolase subfamily.</text>
</comment>
<evidence type="ECO:0000256" key="7">
    <source>
        <dbReference type="ARBA" id="ARBA00022801"/>
    </source>
</evidence>
<evidence type="ECO:0000313" key="10">
    <source>
        <dbReference type="EMBL" id="KAL3110045.1"/>
    </source>
</evidence>
<evidence type="ECO:0000256" key="6">
    <source>
        <dbReference type="ARBA" id="ARBA00022631"/>
    </source>
</evidence>
<reference evidence="10 11" key="1">
    <citation type="submission" date="2024-10" db="EMBL/GenBank/DDBJ databases">
        <authorList>
            <person name="Kim D."/>
        </authorList>
    </citation>
    <scope>NUCLEOTIDE SEQUENCE [LARGE SCALE GENOMIC DNA]</scope>
    <source>
        <strain evidence="10">BH-2024</strain>
    </source>
</reference>
<evidence type="ECO:0000256" key="1">
    <source>
        <dbReference type="ARBA" id="ARBA00001043"/>
    </source>
</evidence>
<comment type="caution">
    <text evidence="10">The sequence shown here is derived from an EMBL/GenBank/DDBJ whole genome shotgun (WGS) entry which is preliminary data.</text>
</comment>
<evidence type="ECO:0000256" key="3">
    <source>
        <dbReference type="ARBA" id="ARBA00009850"/>
    </source>
</evidence>
<dbReference type="AlphaFoldDB" id="A0ABD2L489"/>
<evidence type="ECO:0000256" key="2">
    <source>
        <dbReference type="ARBA" id="ARBA00002704"/>
    </source>
</evidence>
<dbReference type="InterPro" id="IPR036817">
    <property type="entry name" value="Transthyretin/HIU_hydrolase_sf"/>
</dbReference>
<feature type="domain" description="Transthyretin/hydroxyisourate hydrolase" evidence="9">
    <location>
        <begin position="36"/>
        <end position="163"/>
    </location>
</feature>
<proteinExistence type="inferred from homology"/>
<dbReference type="Gene3D" id="2.60.40.180">
    <property type="entry name" value="Transthyretin/hydroxyisourate hydrolase domain"/>
    <property type="match status" value="1"/>
</dbReference>
<evidence type="ECO:0000259" key="9">
    <source>
        <dbReference type="Pfam" id="PF00576"/>
    </source>
</evidence>
<dbReference type="NCBIfam" id="TIGR02962">
    <property type="entry name" value="hdxy_isourate"/>
    <property type="match status" value="1"/>
</dbReference>
<evidence type="ECO:0000256" key="8">
    <source>
        <dbReference type="SAM" id="MobiDB-lite"/>
    </source>
</evidence>
<dbReference type="PANTHER" id="PTHR10395:SF7">
    <property type="entry name" value="5-HYDROXYISOURATE HYDROLASE"/>
    <property type="match status" value="1"/>
</dbReference>
<keyword evidence="6" id="KW-0659">Purine metabolism</keyword>
<evidence type="ECO:0000313" key="11">
    <source>
        <dbReference type="Proteomes" id="UP001620626"/>
    </source>
</evidence>
<dbReference type="PANTHER" id="PTHR10395">
    <property type="entry name" value="URICASE AND TRANSTHYRETIN-RELATED"/>
    <property type="match status" value="1"/>
</dbReference>
<comment type="function">
    <text evidence="2">Catalyzes the hydrolysis of 5-hydroxyisourate (HIU) to 2-oxo-4-hydroxy-4-carboxy-5-ureidoimidazoline (OHCU).</text>
</comment>
<dbReference type="Proteomes" id="UP001620626">
    <property type="component" value="Unassembled WGS sequence"/>
</dbReference>
<dbReference type="GO" id="GO:0033971">
    <property type="term" value="F:hydroxyisourate hydrolase activity"/>
    <property type="evidence" value="ECO:0007669"/>
    <property type="project" value="UniProtKB-EC"/>
</dbReference>
<feature type="region of interest" description="Disordered" evidence="8">
    <location>
        <begin position="1"/>
        <end position="32"/>
    </location>
</feature>
<dbReference type="InterPro" id="IPR023416">
    <property type="entry name" value="Transthyretin/HIU_hydrolase_d"/>
</dbReference>
<gene>
    <name evidence="10" type="ORF">niasHT_015648</name>
</gene>
<accession>A0ABD2L489</accession>
<name>A0ABD2L489_9BILA</name>
<comment type="subunit">
    <text evidence="4">Homotetramer.</text>
</comment>
<comment type="catalytic activity">
    <reaction evidence="1">
        <text>5-hydroxyisourate + H2O = 5-hydroxy-2-oxo-4-ureido-2,5-dihydro-1H-imidazole-5-carboxylate + H(+)</text>
        <dbReference type="Rhea" id="RHEA:23736"/>
        <dbReference type="ChEBI" id="CHEBI:15377"/>
        <dbReference type="ChEBI" id="CHEBI:15378"/>
        <dbReference type="ChEBI" id="CHEBI:18072"/>
        <dbReference type="ChEBI" id="CHEBI:58639"/>
        <dbReference type="EC" id="3.5.2.17"/>
    </reaction>
</comment>
<evidence type="ECO:0000256" key="5">
    <source>
        <dbReference type="ARBA" id="ARBA00012609"/>
    </source>
</evidence>
<keyword evidence="7" id="KW-0378">Hydrolase</keyword>